<gene>
    <name evidence="6" type="ORF">AB1Y20_009086</name>
</gene>
<dbReference type="InterPro" id="IPR000225">
    <property type="entry name" value="Armadillo"/>
</dbReference>
<keyword evidence="7" id="KW-1185">Reference proteome</keyword>
<keyword evidence="3" id="KW-0862">Zinc</keyword>
<dbReference type="InterPro" id="IPR016024">
    <property type="entry name" value="ARM-type_fold"/>
</dbReference>
<comment type="caution">
    <text evidence="6">The sequence shown here is derived from an EMBL/GenBank/DDBJ whole genome shotgun (WGS) entry which is preliminary data.</text>
</comment>
<dbReference type="SUPFAM" id="SSF48371">
    <property type="entry name" value="ARM repeat"/>
    <property type="match status" value="1"/>
</dbReference>
<dbReference type="InterPro" id="IPR002893">
    <property type="entry name" value="Znf_MYND"/>
</dbReference>
<protein>
    <recommendedName>
        <fullName evidence="5">MYND-type domain-containing protein</fullName>
    </recommendedName>
</protein>
<dbReference type="GO" id="GO:0008270">
    <property type="term" value="F:zinc ion binding"/>
    <property type="evidence" value="ECO:0007669"/>
    <property type="project" value="UniProtKB-KW"/>
</dbReference>
<evidence type="ECO:0000256" key="3">
    <source>
        <dbReference type="ARBA" id="ARBA00022833"/>
    </source>
</evidence>
<keyword evidence="2 4" id="KW-0863">Zinc-finger</keyword>
<evidence type="ECO:0000259" key="5">
    <source>
        <dbReference type="PROSITE" id="PS50865"/>
    </source>
</evidence>
<dbReference type="InterPro" id="IPR011989">
    <property type="entry name" value="ARM-like"/>
</dbReference>
<sequence length="521" mass="55302">MVACDAWPALEAHAASIHSVLKAWDDTGKGRCTFLEFVRAVQAIAALDRLAEVPAKDTLSNAFRQLALGEELLDLHRLLLEAPAPIDEDEFDPDDCFGQLHRSCACCGKLPDADSALARCQRCKKVRYCSRKCQLAAWKAGHNKSCGSRLPRPSTVSNGSVASSAAALHEFGLAEGSLLQGTLSRICNGVLDPEVSELSVREMHENAGVEAIVRVLGANQDNKELRFKALMLLSAAAVASKDGALAVLRAEATDWLVRCLGDVTSSGDPGIISTAVRALGKIAQTGVTGKEAVVDARGPFHMMAIMKEYQGHVELMCDVISSLGSVAYRGGIKCRKDVIWNSAPDGVVSVLRQHVTADGVNELLAHHSCAALRYFIAGDDAGVICGSAAELAHMMATAITAHLGIETIVDTMMWHGGNEDIQENGSAVIANICSVDLGAKRQAAVLAHSAVADTQASRNIVDALIPIVKAIRRFPNAPSPRHALQVITANLGSAKEALEAGADMSMLPLPLQFDKSNDEKL</sequence>
<evidence type="ECO:0000313" key="7">
    <source>
        <dbReference type="Proteomes" id="UP001515480"/>
    </source>
</evidence>
<dbReference type="Pfam" id="PF01753">
    <property type="entry name" value="zf-MYND"/>
    <property type="match status" value="1"/>
</dbReference>
<evidence type="ECO:0000256" key="4">
    <source>
        <dbReference type="PROSITE-ProRule" id="PRU00134"/>
    </source>
</evidence>
<name>A0AB34K0K9_PRYPA</name>
<keyword evidence="1" id="KW-0479">Metal-binding</keyword>
<reference evidence="6 7" key="1">
    <citation type="journal article" date="2024" name="Science">
        <title>Giant polyketide synthase enzymes in the biosynthesis of giant marine polyether toxins.</title>
        <authorList>
            <person name="Fallon T.R."/>
            <person name="Shende V.V."/>
            <person name="Wierzbicki I.H."/>
            <person name="Pendleton A.L."/>
            <person name="Watervoot N.F."/>
            <person name="Auber R.P."/>
            <person name="Gonzalez D.J."/>
            <person name="Wisecaver J.H."/>
            <person name="Moore B.S."/>
        </authorList>
    </citation>
    <scope>NUCLEOTIDE SEQUENCE [LARGE SCALE GENOMIC DNA]</scope>
    <source>
        <strain evidence="6 7">12B1</strain>
    </source>
</reference>
<proteinExistence type="predicted"/>
<dbReference type="Gene3D" id="1.25.10.10">
    <property type="entry name" value="Leucine-rich Repeat Variant"/>
    <property type="match status" value="1"/>
</dbReference>
<evidence type="ECO:0000256" key="1">
    <source>
        <dbReference type="ARBA" id="ARBA00022723"/>
    </source>
</evidence>
<evidence type="ECO:0000256" key="2">
    <source>
        <dbReference type="ARBA" id="ARBA00022771"/>
    </source>
</evidence>
<dbReference type="PROSITE" id="PS50865">
    <property type="entry name" value="ZF_MYND_2"/>
    <property type="match status" value="1"/>
</dbReference>
<dbReference type="EMBL" id="JBGBPQ010000002">
    <property type="protein sequence ID" value="KAL1527700.1"/>
    <property type="molecule type" value="Genomic_DNA"/>
</dbReference>
<dbReference type="AlphaFoldDB" id="A0AB34K0K9"/>
<dbReference type="Gene3D" id="6.10.140.2220">
    <property type="match status" value="1"/>
</dbReference>
<dbReference type="SUPFAM" id="SSF144232">
    <property type="entry name" value="HIT/MYND zinc finger-like"/>
    <property type="match status" value="1"/>
</dbReference>
<dbReference type="SMART" id="SM00185">
    <property type="entry name" value="ARM"/>
    <property type="match status" value="3"/>
</dbReference>
<dbReference type="Proteomes" id="UP001515480">
    <property type="component" value="Unassembled WGS sequence"/>
</dbReference>
<evidence type="ECO:0000313" key="6">
    <source>
        <dbReference type="EMBL" id="KAL1527700.1"/>
    </source>
</evidence>
<accession>A0AB34K0K9</accession>
<organism evidence="6 7">
    <name type="scientific">Prymnesium parvum</name>
    <name type="common">Toxic golden alga</name>
    <dbReference type="NCBI Taxonomy" id="97485"/>
    <lineage>
        <taxon>Eukaryota</taxon>
        <taxon>Haptista</taxon>
        <taxon>Haptophyta</taxon>
        <taxon>Prymnesiophyceae</taxon>
        <taxon>Prymnesiales</taxon>
        <taxon>Prymnesiaceae</taxon>
        <taxon>Prymnesium</taxon>
    </lineage>
</organism>
<feature type="domain" description="MYND-type" evidence="5">
    <location>
        <begin position="104"/>
        <end position="146"/>
    </location>
</feature>